<keyword evidence="1" id="KW-1133">Transmembrane helix</keyword>
<reference evidence="2" key="2">
    <citation type="submission" date="2020-09" db="EMBL/GenBank/DDBJ databases">
        <authorList>
            <person name="Sun Q."/>
            <person name="Zhou Y."/>
        </authorList>
    </citation>
    <scope>NUCLEOTIDE SEQUENCE</scope>
    <source>
        <strain evidence="2">CGMCC 4.7299</strain>
    </source>
</reference>
<comment type="caution">
    <text evidence="2">The sequence shown here is derived from an EMBL/GenBank/DDBJ whole genome shotgun (WGS) entry which is preliminary data.</text>
</comment>
<keyword evidence="1" id="KW-0812">Transmembrane</keyword>
<dbReference type="RefSeq" id="WP_189078046.1">
    <property type="nucleotide sequence ID" value="NZ_BMMX01000002.1"/>
</dbReference>
<reference evidence="2" key="1">
    <citation type="journal article" date="2014" name="Int. J. Syst. Evol. Microbiol.">
        <title>Complete genome sequence of Corynebacterium casei LMG S-19264T (=DSM 44701T), isolated from a smear-ripened cheese.</title>
        <authorList>
            <consortium name="US DOE Joint Genome Institute (JGI-PGF)"/>
            <person name="Walter F."/>
            <person name="Albersmeier A."/>
            <person name="Kalinowski J."/>
            <person name="Ruckert C."/>
        </authorList>
    </citation>
    <scope>NUCLEOTIDE SEQUENCE</scope>
    <source>
        <strain evidence="2">CGMCC 4.7299</strain>
    </source>
</reference>
<evidence type="ECO:0000313" key="2">
    <source>
        <dbReference type="EMBL" id="GGK79293.1"/>
    </source>
</evidence>
<feature type="transmembrane region" description="Helical" evidence="1">
    <location>
        <begin position="76"/>
        <end position="95"/>
    </location>
</feature>
<name>A0A8J3FLY1_9ACTN</name>
<evidence type="ECO:0000256" key="1">
    <source>
        <dbReference type="SAM" id="Phobius"/>
    </source>
</evidence>
<dbReference type="AlphaFoldDB" id="A0A8J3FLY1"/>
<organism evidence="2 3">
    <name type="scientific">Mangrovihabitans endophyticus</name>
    <dbReference type="NCBI Taxonomy" id="1751298"/>
    <lineage>
        <taxon>Bacteria</taxon>
        <taxon>Bacillati</taxon>
        <taxon>Actinomycetota</taxon>
        <taxon>Actinomycetes</taxon>
        <taxon>Micromonosporales</taxon>
        <taxon>Micromonosporaceae</taxon>
        <taxon>Mangrovihabitans</taxon>
    </lineage>
</organism>
<dbReference type="EMBL" id="BMMX01000002">
    <property type="protein sequence ID" value="GGK79293.1"/>
    <property type="molecule type" value="Genomic_DNA"/>
</dbReference>
<protein>
    <submittedName>
        <fullName evidence="2">Uncharacterized protein</fullName>
    </submittedName>
</protein>
<evidence type="ECO:0000313" key="3">
    <source>
        <dbReference type="Proteomes" id="UP000656042"/>
    </source>
</evidence>
<keyword evidence="3" id="KW-1185">Reference proteome</keyword>
<sequence>MTSDDVKPSRGSWRVVWRALRVGHVDDSRYAALTWQTADRNVRNSWLLVFFAVGLTIQVILVVVRLARGDDWSNTVATAATAMCFAVGLGFLWVARRRSKRYLERNGAPPQPGSGQ</sequence>
<gene>
    <name evidence="2" type="ORF">GCM10012284_11640</name>
</gene>
<proteinExistence type="predicted"/>
<keyword evidence="1" id="KW-0472">Membrane</keyword>
<dbReference type="Proteomes" id="UP000656042">
    <property type="component" value="Unassembled WGS sequence"/>
</dbReference>
<accession>A0A8J3FLY1</accession>
<feature type="transmembrane region" description="Helical" evidence="1">
    <location>
        <begin position="46"/>
        <end position="64"/>
    </location>
</feature>